<keyword evidence="2 5" id="KW-0238">DNA-binding</keyword>
<evidence type="ECO:0000256" key="2">
    <source>
        <dbReference type="ARBA" id="ARBA00023125"/>
    </source>
</evidence>
<keyword evidence="6" id="KW-1185">Reference proteome</keyword>
<dbReference type="SMART" id="SM00342">
    <property type="entry name" value="HTH_ARAC"/>
    <property type="match status" value="1"/>
</dbReference>
<dbReference type="AlphaFoldDB" id="A0A1M7QT66"/>
<dbReference type="Gene3D" id="1.10.10.60">
    <property type="entry name" value="Homeodomain-like"/>
    <property type="match status" value="2"/>
</dbReference>
<evidence type="ECO:0000313" key="6">
    <source>
        <dbReference type="Proteomes" id="UP000184184"/>
    </source>
</evidence>
<dbReference type="InterPro" id="IPR003313">
    <property type="entry name" value="AraC-bd"/>
</dbReference>
<dbReference type="PANTHER" id="PTHR43280">
    <property type="entry name" value="ARAC-FAMILY TRANSCRIPTIONAL REGULATOR"/>
    <property type="match status" value="1"/>
</dbReference>
<dbReference type="PANTHER" id="PTHR43280:SF2">
    <property type="entry name" value="HTH-TYPE TRANSCRIPTIONAL REGULATOR EXSA"/>
    <property type="match status" value="1"/>
</dbReference>
<dbReference type="SUPFAM" id="SSF51215">
    <property type="entry name" value="Regulatory protein AraC"/>
    <property type="match status" value="1"/>
</dbReference>
<dbReference type="OrthoDB" id="9807321at2"/>
<reference evidence="5 6" key="1">
    <citation type="submission" date="2016-11" db="EMBL/GenBank/DDBJ databases">
        <authorList>
            <person name="Jaros S."/>
            <person name="Januszkiewicz K."/>
            <person name="Wedrychowicz H."/>
        </authorList>
    </citation>
    <scope>NUCLEOTIDE SEQUENCE [LARGE SCALE GENOMIC DNA]</scope>
    <source>
        <strain evidence="5 6">CGMCC 1.10681</strain>
    </source>
</reference>
<evidence type="ECO:0000313" key="5">
    <source>
        <dbReference type="EMBL" id="SHN35021.1"/>
    </source>
</evidence>
<dbReference type="GO" id="GO:0043565">
    <property type="term" value="F:sequence-specific DNA binding"/>
    <property type="evidence" value="ECO:0007669"/>
    <property type="project" value="InterPro"/>
</dbReference>
<dbReference type="GO" id="GO:0003700">
    <property type="term" value="F:DNA-binding transcription factor activity"/>
    <property type="evidence" value="ECO:0007669"/>
    <property type="project" value="InterPro"/>
</dbReference>
<feature type="domain" description="HTH araC/xylS-type" evidence="4">
    <location>
        <begin position="182"/>
        <end position="280"/>
    </location>
</feature>
<dbReference type="InterPro" id="IPR037923">
    <property type="entry name" value="HTH-like"/>
</dbReference>
<proteinExistence type="predicted"/>
<name>A0A1M7QT66_9BACI</name>
<keyword evidence="3" id="KW-0804">Transcription</keyword>
<keyword evidence="1" id="KW-0805">Transcription regulation</keyword>
<dbReference type="Pfam" id="PF02311">
    <property type="entry name" value="AraC_binding"/>
    <property type="match status" value="1"/>
</dbReference>
<dbReference type="InterPro" id="IPR018062">
    <property type="entry name" value="HTH_AraC-typ_CS"/>
</dbReference>
<evidence type="ECO:0000259" key="4">
    <source>
        <dbReference type="PROSITE" id="PS01124"/>
    </source>
</evidence>
<gene>
    <name evidence="5" type="ORF">SAMN05216179_3572</name>
</gene>
<dbReference type="Pfam" id="PF12833">
    <property type="entry name" value="HTH_18"/>
    <property type="match status" value="1"/>
</dbReference>
<dbReference type="SUPFAM" id="SSF46689">
    <property type="entry name" value="Homeodomain-like"/>
    <property type="match status" value="2"/>
</dbReference>
<dbReference type="PROSITE" id="PS01124">
    <property type="entry name" value="HTH_ARAC_FAMILY_2"/>
    <property type="match status" value="1"/>
</dbReference>
<dbReference type="InterPro" id="IPR018060">
    <property type="entry name" value="HTH_AraC"/>
</dbReference>
<dbReference type="InterPro" id="IPR014710">
    <property type="entry name" value="RmlC-like_jellyroll"/>
</dbReference>
<protein>
    <submittedName>
        <fullName evidence="5">AraC-type DNA-binding protein</fullName>
    </submittedName>
</protein>
<dbReference type="STRING" id="1027249.SAMN05216179_3572"/>
<dbReference type="Gene3D" id="2.60.120.10">
    <property type="entry name" value="Jelly Rolls"/>
    <property type="match status" value="1"/>
</dbReference>
<evidence type="ECO:0000256" key="3">
    <source>
        <dbReference type="ARBA" id="ARBA00023163"/>
    </source>
</evidence>
<dbReference type="PROSITE" id="PS00041">
    <property type="entry name" value="HTH_ARAC_FAMILY_1"/>
    <property type="match status" value="1"/>
</dbReference>
<sequence length="295" mass="34459">MVRDLVMLDPSETLQYLPNYHYPPYITLAHLFHAPDPWVKEFGIHKQYQIQYVLNGVAEYSFENKTYITRKGDITFHRPGELHEVRTTVGEQYSCISLVFHFGDAHFPANELFSELHDLGNYYDHPIGEKLQNIVTLYHQPGLLSQMECQQLLLQVLADLVNEKSTTKNLTRVQEKNSIKLIKIKNYIIDNFNENIQIKDLEHLSGLSKNYLTILFKKEYNISPMQYLTWLRVQRAKDLAINTNLSISEIAHEVGYADVHTFGKMFKKKEGCSLSEYVSSFYLTNRNRLIHPRQS</sequence>
<organism evidence="5 6">
    <name type="scientific">Gracilibacillus kekensis</name>
    <dbReference type="NCBI Taxonomy" id="1027249"/>
    <lineage>
        <taxon>Bacteria</taxon>
        <taxon>Bacillati</taxon>
        <taxon>Bacillota</taxon>
        <taxon>Bacilli</taxon>
        <taxon>Bacillales</taxon>
        <taxon>Bacillaceae</taxon>
        <taxon>Gracilibacillus</taxon>
    </lineage>
</organism>
<evidence type="ECO:0000256" key="1">
    <source>
        <dbReference type="ARBA" id="ARBA00023015"/>
    </source>
</evidence>
<accession>A0A1M7QT66</accession>
<dbReference type="InterPro" id="IPR009057">
    <property type="entry name" value="Homeodomain-like_sf"/>
</dbReference>
<dbReference type="EMBL" id="FRCZ01000009">
    <property type="protein sequence ID" value="SHN35021.1"/>
    <property type="molecule type" value="Genomic_DNA"/>
</dbReference>
<dbReference type="RefSeq" id="WP_139251859.1">
    <property type="nucleotide sequence ID" value="NZ_FRCZ01000009.1"/>
</dbReference>
<dbReference type="Proteomes" id="UP000184184">
    <property type="component" value="Unassembled WGS sequence"/>
</dbReference>